<keyword evidence="4" id="KW-0442">Lipid degradation</keyword>
<evidence type="ECO:0000256" key="7">
    <source>
        <dbReference type="ARBA" id="ARBA00023014"/>
    </source>
</evidence>
<dbReference type="Pfam" id="PF19298">
    <property type="entry name" value="KshA_C"/>
    <property type="match status" value="1"/>
</dbReference>
<dbReference type="PANTHER" id="PTHR21266:SF60">
    <property type="entry name" value="3-KETOSTEROID-9-ALPHA-MONOOXYGENASE, OXYGENASE COMPONENT"/>
    <property type="match status" value="1"/>
</dbReference>
<reference evidence="12 13" key="1">
    <citation type="submission" date="2020-07" db="EMBL/GenBank/DDBJ databases">
        <title>Genome of Haloechinothrix sp.</title>
        <authorList>
            <person name="Tang S.-K."/>
            <person name="Yang L."/>
            <person name="Zhu W.-Y."/>
        </authorList>
    </citation>
    <scope>NUCLEOTIDE SEQUENCE [LARGE SCALE GENOMIC DNA]</scope>
    <source>
        <strain evidence="12 13">YIM 98757</strain>
    </source>
</reference>
<dbReference type="CDD" id="cd03469">
    <property type="entry name" value="Rieske_RO_Alpha_N"/>
    <property type="match status" value="1"/>
</dbReference>
<evidence type="ECO:0000256" key="10">
    <source>
        <dbReference type="ARBA" id="ARBA00046982"/>
    </source>
</evidence>
<dbReference type="Proteomes" id="UP000582974">
    <property type="component" value="Unassembled WGS sequence"/>
</dbReference>
<keyword evidence="3" id="KW-0479">Metal-binding</keyword>
<dbReference type="Gene3D" id="2.102.10.10">
    <property type="entry name" value="Rieske [2Fe-2S] iron-sulphur domain"/>
    <property type="match status" value="1"/>
</dbReference>
<dbReference type="PROSITE" id="PS51296">
    <property type="entry name" value="RIESKE"/>
    <property type="match status" value="1"/>
</dbReference>
<dbReference type="GO" id="GO:0004497">
    <property type="term" value="F:monooxygenase activity"/>
    <property type="evidence" value="ECO:0007669"/>
    <property type="project" value="UniProtKB-ARBA"/>
</dbReference>
<feature type="domain" description="Rieske" evidence="11">
    <location>
        <begin position="13"/>
        <end position="116"/>
    </location>
</feature>
<evidence type="ECO:0000313" key="13">
    <source>
        <dbReference type="Proteomes" id="UP000582974"/>
    </source>
</evidence>
<dbReference type="AlphaFoldDB" id="A0A838AC03"/>
<keyword evidence="8" id="KW-0753">Steroid metabolism</keyword>
<dbReference type="InterPro" id="IPR036922">
    <property type="entry name" value="Rieske_2Fe-2S_sf"/>
</dbReference>
<protein>
    <recommendedName>
        <fullName evidence="9">Rieske-type oxygenase</fullName>
    </recommendedName>
</protein>
<dbReference type="GO" id="GO:0008203">
    <property type="term" value="P:cholesterol metabolic process"/>
    <property type="evidence" value="ECO:0007669"/>
    <property type="project" value="InterPro"/>
</dbReference>
<keyword evidence="13" id="KW-1185">Reference proteome</keyword>
<evidence type="ECO:0000256" key="5">
    <source>
        <dbReference type="ARBA" id="ARBA00023002"/>
    </source>
</evidence>
<dbReference type="SUPFAM" id="SSF55961">
    <property type="entry name" value="Bet v1-like"/>
    <property type="match status" value="1"/>
</dbReference>
<dbReference type="GO" id="GO:0051537">
    <property type="term" value="F:2 iron, 2 sulfur cluster binding"/>
    <property type="evidence" value="ECO:0007669"/>
    <property type="project" value="UniProtKB-KW"/>
</dbReference>
<dbReference type="EMBL" id="JACCKD010000005">
    <property type="protein sequence ID" value="MBA0126792.1"/>
    <property type="molecule type" value="Genomic_DNA"/>
</dbReference>
<dbReference type="GO" id="GO:0016042">
    <property type="term" value="P:lipid catabolic process"/>
    <property type="evidence" value="ECO:0007669"/>
    <property type="project" value="UniProtKB-KW"/>
</dbReference>
<organism evidence="12 13">
    <name type="scientific">Haloechinothrix aidingensis</name>
    <dbReference type="NCBI Taxonomy" id="2752311"/>
    <lineage>
        <taxon>Bacteria</taxon>
        <taxon>Bacillati</taxon>
        <taxon>Actinomycetota</taxon>
        <taxon>Actinomycetes</taxon>
        <taxon>Pseudonocardiales</taxon>
        <taxon>Pseudonocardiaceae</taxon>
        <taxon>Haloechinothrix</taxon>
    </lineage>
</organism>
<comment type="caution">
    <text evidence="12">The sequence shown here is derived from an EMBL/GenBank/DDBJ whole genome shotgun (WGS) entry which is preliminary data.</text>
</comment>
<name>A0A838AC03_9PSEU</name>
<keyword evidence="5" id="KW-0560">Oxidoreductase</keyword>
<evidence type="ECO:0000256" key="3">
    <source>
        <dbReference type="ARBA" id="ARBA00022723"/>
    </source>
</evidence>
<keyword evidence="6" id="KW-0408">Iron</keyword>
<evidence type="ECO:0000256" key="8">
    <source>
        <dbReference type="ARBA" id="ARBA00023221"/>
    </source>
</evidence>
<evidence type="ECO:0000313" key="12">
    <source>
        <dbReference type="EMBL" id="MBA0126792.1"/>
    </source>
</evidence>
<dbReference type="RefSeq" id="WP_180893630.1">
    <property type="nucleotide sequence ID" value="NZ_JACCKD010000005.1"/>
</dbReference>
<sequence>MYNFPHKYFASSWYQVGWSAEFPRGTVVPLRYFNKDFVAYRGESGDMHISDAFCRHFGAHLGYGGTVEGDCIICPFHGWKWAADGQNVEIPYSQPDQMNLTLGTWTVREVDGLVLMWYGADGEGPTSDPPHFLPTSASLEDDFWEIYPDTTEVWKGVRFPPQVVQENAADSAHFKYVHGAGQVPEILGYDWDEHSFRTRFSFRFGDGFDSTWATPNGPVDGRITTTAYGLGLAGGHVESFDTAYTLAATTPIDYETSDHRCTVWVPRVRGDGSPLDEKIRDRWARQQITQHAADVPVWENMTYVHKPPFAQAEATALRNLRKWIEKHYPADAGDGAKPPADSVVN</sequence>
<keyword evidence="2" id="KW-0001">2Fe-2S</keyword>
<dbReference type="InterPro" id="IPR017941">
    <property type="entry name" value="Rieske_2Fe-2S"/>
</dbReference>
<dbReference type="GO" id="GO:0016705">
    <property type="term" value="F:oxidoreductase activity, acting on paired donors, with incorporation or reduction of molecular oxygen"/>
    <property type="evidence" value="ECO:0007669"/>
    <property type="project" value="UniProtKB-ARBA"/>
</dbReference>
<dbReference type="Pfam" id="PF00355">
    <property type="entry name" value="Rieske"/>
    <property type="match status" value="1"/>
</dbReference>
<dbReference type="GO" id="GO:0046872">
    <property type="term" value="F:metal ion binding"/>
    <property type="evidence" value="ECO:0007669"/>
    <property type="project" value="UniProtKB-KW"/>
</dbReference>
<comment type="cofactor">
    <cofactor evidence="1">
        <name>Fe cation</name>
        <dbReference type="ChEBI" id="CHEBI:24875"/>
    </cofactor>
</comment>
<dbReference type="InterPro" id="IPR045605">
    <property type="entry name" value="KshA-like_C"/>
</dbReference>
<dbReference type="Gene3D" id="3.90.380.10">
    <property type="entry name" value="Naphthalene 1,2-dioxygenase Alpha Subunit, Chain A, domain 1"/>
    <property type="match status" value="1"/>
</dbReference>
<keyword evidence="7" id="KW-0411">Iron-sulfur</keyword>
<comment type="subunit">
    <text evidence="10">Homotrimer. The two-component system 3-ketosteroid-9-alpha-monooxygenase is composed of an oxygenase component KshA and a reductase component KshB.</text>
</comment>
<keyword evidence="8" id="KW-0443">Lipid metabolism</keyword>
<dbReference type="InterPro" id="IPR050584">
    <property type="entry name" value="Cholesterol_7-desaturase"/>
</dbReference>
<evidence type="ECO:0000256" key="9">
    <source>
        <dbReference type="ARBA" id="ARBA00030944"/>
    </source>
</evidence>
<proteinExistence type="predicted"/>
<evidence type="ECO:0000259" key="11">
    <source>
        <dbReference type="PROSITE" id="PS51296"/>
    </source>
</evidence>
<evidence type="ECO:0000256" key="1">
    <source>
        <dbReference type="ARBA" id="ARBA00001962"/>
    </source>
</evidence>
<gene>
    <name evidence="12" type="ORF">H0B56_14675</name>
</gene>
<accession>A0A838AC03</accession>
<dbReference type="PANTHER" id="PTHR21266">
    <property type="entry name" value="IRON-SULFUR DOMAIN CONTAINING PROTEIN"/>
    <property type="match status" value="1"/>
</dbReference>
<dbReference type="SUPFAM" id="SSF50022">
    <property type="entry name" value="ISP domain"/>
    <property type="match status" value="1"/>
</dbReference>
<evidence type="ECO:0000256" key="6">
    <source>
        <dbReference type="ARBA" id="ARBA00023004"/>
    </source>
</evidence>
<evidence type="ECO:0000256" key="2">
    <source>
        <dbReference type="ARBA" id="ARBA00022714"/>
    </source>
</evidence>
<evidence type="ECO:0000256" key="4">
    <source>
        <dbReference type="ARBA" id="ARBA00022963"/>
    </source>
</evidence>